<proteinExistence type="inferred from homology"/>
<dbReference type="InterPro" id="IPR050259">
    <property type="entry name" value="SDR"/>
</dbReference>
<dbReference type="KEGG" id="mbd:MEBOL_000979"/>
<name>A0A250I994_9BACT</name>
<dbReference type="InterPro" id="IPR002347">
    <property type="entry name" value="SDR_fam"/>
</dbReference>
<dbReference type="PANTHER" id="PTHR42879:SF6">
    <property type="entry name" value="NADPH-DEPENDENT REDUCTASE BACG"/>
    <property type="match status" value="1"/>
</dbReference>
<sequence>MEFELRNRRALVTGSTAGIGFAIARGLAAEGAHVVINGRKKDSVEKALARIRAEVPGAQVEGVASDATTAEGAQALFSRVPSVDILVNNLGIFEPKPFFEIPDADWTRFFEANVLSGVRFARHYAPGMRERAWGRILFISSESALNIPQEMIHYGMTKTAQLSVSRGLAIELAQTGVTVNAVLPGPTKTEGVQEFLASLAKSKGETVEQAEADFFRTARPGSLLRRFATPDEVANLAIYLCSARASATTGAALRVDGGLVNSIS</sequence>
<accession>A0A250I994</accession>
<protein>
    <submittedName>
        <fullName evidence="2">3-oxoacyl-ACP reductase</fullName>
    </submittedName>
</protein>
<dbReference type="AlphaFoldDB" id="A0A250I994"/>
<organism evidence="2 3">
    <name type="scientific">Melittangium boletus DSM 14713</name>
    <dbReference type="NCBI Taxonomy" id="1294270"/>
    <lineage>
        <taxon>Bacteria</taxon>
        <taxon>Pseudomonadati</taxon>
        <taxon>Myxococcota</taxon>
        <taxon>Myxococcia</taxon>
        <taxon>Myxococcales</taxon>
        <taxon>Cystobacterineae</taxon>
        <taxon>Archangiaceae</taxon>
        <taxon>Melittangium</taxon>
    </lineage>
</organism>
<dbReference type="Pfam" id="PF13561">
    <property type="entry name" value="adh_short_C2"/>
    <property type="match status" value="1"/>
</dbReference>
<dbReference type="FunFam" id="3.40.50.720:FF:000084">
    <property type="entry name" value="Short-chain dehydrogenase reductase"/>
    <property type="match status" value="1"/>
</dbReference>
<dbReference type="PRINTS" id="PR00081">
    <property type="entry name" value="GDHRDH"/>
</dbReference>
<evidence type="ECO:0000313" key="2">
    <source>
        <dbReference type="EMBL" id="ATB27536.1"/>
    </source>
</evidence>
<dbReference type="SUPFAM" id="SSF51735">
    <property type="entry name" value="NAD(P)-binding Rossmann-fold domains"/>
    <property type="match status" value="1"/>
</dbReference>
<dbReference type="EMBL" id="CP022163">
    <property type="protein sequence ID" value="ATB27536.1"/>
    <property type="molecule type" value="Genomic_DNA"/>
</dbReference>
<dbReference type="PANTHER" id="PTHR42879">
    <property type="entry name" value="3-OXOACYL-(ACYL-CARRIER-PROTEIN) REDUCTASE"/>
    <property type="match status" value="1"/>
</dbReference>
<reference evidence="2 3" key="1">
    <citation type="submission" date="2017-06" db="EMBL/GenBank/DDBJ databases">
        <authorList>
            <person name="Kim H.J."/>
            <person name="Triplett B.A."/>
        </authorList>
    </citation>
    <scope>NUCLEOTIDE SEQUENCE [LARGE SCALE GENOMIC DNA]</scope>
    <source>
        <strain evidence="2 3">DSM 14713</strain>
    </source>
</reference>
<dbReference type="Proteomes" id="UP000217289">
    <property type="component" value="Chromosome"/>
</dbReference>
<dbReference type="PRINTS" id="PR00080">
    <property type="entry name" value="SDRFAMILY"/>
</dbReference>
<keyword evidence="3" id="KW-1185">Reference proteome</keyword>
<dbReference type="InterPro" id="IPR036291">
    <property type="entry name" value="NAD(P)-bd_dom_sf"/>
</dbReference>
<gene>
    <name evidence="2" type="ORF">MEBOL_000979</name>
</gene>
<dbReference type="OrthoDB" id="5290448at2"/>
<comment type="similarity">
    <text evidence="1">Belongs to the short-chain dehydrogenases/reductases (SDR) family.</text>
</comment>
<dbReference type="RefSeq" id="WP_095976328.1">
    <property type="nucleotide sequence ID" value="NZ_CP022163.1"/>
</dbReference>
<evidence type="ECO:0000313" key="3">
    <source>
        <dbReference type="Proteomes" id="UP000217289"/>
    </source>
</evidence>
<evidence type="ECO:0000256" key="1">
    <source>
        <dbReference type="ARBA" id="ARBA00006484"/>
    </source>
</evidence>
<dbReference type="Gene3D" id="3.40.50.720">
    <property type="entry name" value="NAD(P)-binding Rossmann-like Domain"/>
    <property type="match status" value="1"/>
</dbReference>